<accession>A0A1B2IDB2</accession>
<dbReference type="InterPro" id="IPR057701">
    <property type="entry name" value="DUF7941"/>
</dbReference>
<evidence type="ECO:0000313" key="1">
    <source>
        <dbReference type="EMBL" id="ANZ49248.1"/>
    </source>
</evidence>
<gene>
    <name evidence="1" type="ORF">HUXLEY_166</name>
</gene>
<dbReference type="GeneID" id="29069288"/>
<dbReference type="Pfam" id="PF25613">
    <property type="entry name" value="DUF7941"/>
    <property type="match status" value="1"/>
</dbReference>
<proteinExistence type="predicted"/>
<organism evidence="1 2">
    <name type="scientific">Erwinia phage vB_EamM_Huxley</name>
    <dbReference type="NCBI Taxonomy" id="1883373"/>
    <lineage>
        <taxon>Viruses</taxon>
        <taxon>Duplodnaviria</taxon>
        <taxon>Heunggongvirae</taxon>
        <taxon>Uroviricota</taxon>
        <taxon>Caudoviricetes</taxon>
        <taxon>Chimalliviridae</taxon>
        <taxon>Machinavirus</taxon>
        <taxon>Machinavirus machina</taxon>
    </lineage>
</organism>
<protein>
    <submittedName>
        <fullName evidence="1">Uncharacterized protein</fullName>
    </submittedName>
</protein>
<evidence type="ECO:0000313" key="2">
    <source>
        <dbReference type="Proteomes" id="UP000203302"/>
    </source>
</evidence>
<dbReference type="EMBL" id="KX397368">
    <property type="protein sequence ID" value="ANZ49248.1"/>
    <property type="molecule type" value="Genomic_DNA"/>
</dbReference>
<reference evidence="2" key="1">
    <citation type="submission" date="2016-06" db="EMBL/GenBank/DDBJ databases">
        <authorList>
            <person name="Berg J.A."/>
            <person name="Grossarth S.E."/>
            <person name="Jarvis T.M."/>
            <person name="Merrill B.D."/>
            <person name="Breakwell D.P."/>
            <person name="Hope S."/>
            <person name="Grose J.H."/>
        </authorList>
    </citation>
    <scope>NUCLEOTIDE SEQUENCE [LARGE SCALE GENOMIC DNA]</scope>
</reference>
<sequence length="166" mass="18419">MAKTLQEEFIDLVNTKNAGLGLTLADVDFSDPSDYVPGAEGGTRNSVLTLTAKASSATFKGSKDYHFNRFNFTHPNGEDAVSVMISDLDLYWQEDDYALAQFNKALPNHPVTLSEVTITRSTVEGHLRVKLKIVPTHLKWQGAYVFEIYDGKTLLDSRDGELDGFN</sequence>
<name>A0A1B2IDB2_9CAUD</name>
<dbReference type="KEGG" id="vg:29069288"/>
<dbReference type="Proteomes" id="UP000203302">
    <property type="component" value="Segment"/>
</dbReference>
<dbReference type="OrthoDB" id="18344at10239"/>
<dbReference type="RefSeq" id="YP_009293134.1">
    <property type="nucleotide sequence ID" value="NC_031127.1"/>
</dbReference>